<dbReference type="STRING" id="1122938.SAMN05660772_02522"/>
<dbReference type="RefSeq" id="WP_084257192.1">
    <property type="nucleotide sequence ID" value="NZ_FWWV01000021.1"/>
</dbReference>
<dbReference type="InterPro" id="IPR028082">
    <property type="entry name" value="Peripla_BP_I"/>
</dbReference>
<dbReference type="AlphaFoldDB" id="A0A1W1UX78"/>
<evidence type="ECO:0000259" key="5">
    <source>
        <dbReference type="PROSITE" id="PS50932"/>
    </source>
</evidence>
<evidence type="ECO:0000256" key="2">
    <source>
        <dbReference type="ARBA" id="ARBA00023015"/>
    </source>
</evidence>
<evidence type="ECO:0000313" key="7">
    <source>
        <dbReference type="Proteomes" id="UP000192408"/>
    </source>
</evidence>
<dbReference type="Pfam" id="PF00532">
    <property type="entry name" value="Peripla_BP_1"/>
    <property type="match status" value="1"/>
</dbReference>
<dbReference type="InterPro" id="IPR000843">
    <property type="entry name" value="HTH_LacI"/>
</dbReference>
<dbReference type="PROSITE" id="PS50932">
    <property type="entry name" value="HTH_LACI_2"/>
    <property type="match status" value="1"/>
</dbReference>
<keyword evidence="4" id="KW-0804">Transcription</keyword>
<reference evidence="7" key="1">
    <citation type="submission" date="2017-04" db="EMBL/GenBank/DDBJ databases">
        <authorList>
            <person name="Varghese N."/>
            <person name="Submissions S."/>
        </authorList>
    </citation>
    <scope>NUCLEOTIDE SEQUENCE [LARGE SCALE GENOMIC DNA]</scope>
    <source>
        <strain evidence="7">DSM 23072</strain>
    </source>
</reference>
<keyword evidence="3" id="KW-0238">DNA-binding</keyword>
<dbReference type="InterPro" id="IPR001761">
    <property type="entry name" value="Peripla_BP/Lac1_sug-bd_dom"/>
</dbReference>
<dbReference type="SMART" id="SM00354">
    <property type="entry name" value="HTH_LACI"/>
    <property type="match status" value="1"/>
</dbReference>
<keyword evidence="2" id="KW-0805">Transcription regulation</keyword>
<organism evidence="6 7">
    <name type="scientific">Pasteurella testudinis DSM 23072</name>
    <dbReference type="NCBI Taxonomy" id="1122938"/>
    <lineage>
        <taxon>Bacteria</taxon>
        <taxon>Pseudomonadati</taxon>
        <taxon>Pseudomonadota</taxon>
        <taxon>Gammaproteobacteria</taxon>
        <taxon>Pasteurellales</taxon>
        <taxon>Pasteurellaceae</taxon>
        <taxon>Pasteurella</taxon>
    </lineage>
</organism>
<evidence type="ECO:0000256" key="3">
    <source>
        <dbReference type="ARBA" id="ARBA00023125"/>
    </source>
</evidence>
<keyword evidence="7" id="KW-1185">Reference proteome</keyword>
<dbReference type="PANTHER" id="PTHR30146:SF45">
    <property type="entry name" value="CATABOLITE REPRESSOR_ACTIVATOR"/>
    <property type="match status" value="1"/>
</dbReference>
<feature type="domain" description="HTH lacI-type" evidence="5">
    <location>
        <begin position="9"/>
        <end position="65"/>
    </location>
</feature>
<dbReference type="SUPFAM" id="SSF53822">
    <property type="entry name" value="Periplasmic binding protein-like I"/>
    <property type="match status" value="1"/>
</dbReference>
<dbReference type="Gene3D" id="1.10.260.40">
    <property type="entry name" value="lambda repressor-like DNA-binding domains"/>
    <property type="match status" value="1"/>
</dbReference>
<gene>
    <name evidence="6" type="ORF">SAMN05660772_02522</name>
</gene>
<evidence type="ECO:0000256" key="4">
    <source>
        <dbReference type="ARBA" id="ARBA00023163"/>
    </source>
</evidence>
<dbReference type="SUPFAM" id="SSF47413">
    <property type="entry name" value="lambda repressor-like DNA-binding domains"/>
    <property type="match status" value="1"/>
</dbReference>
<name>A0A1W1UX78_9PAST</name>
<dbReference type="GO" id="GO:0003700">
    <property type="term" value="F:DNA-binding transcription factor activity"/>
    <property type="evidence" value="ECO:0007669"/>
    <property type="project" value="TreeGrafter"/>
</dbReference>
<dbReference type="Proteomes" id="UP000192408">
    <property type="component" value="Unassembled WGS sequence"/>
</dbReference>
<evidence type="ECO:0000256" key="1">
    <source>
        <dbReference type="ARBA" id="ARBA00022491"/>
    </source>
</evidence>
<accession>A0A1W1UX78</accession>
<evidence type="ECO:0000313" key="6">
    <source>
        <dbReference type="EMBL" id="SMB85703.1"/>
    </source>
</evidence>
<dbReference type="PANTHER" id="PTHR30146">
    <property type="entry name" value="LACI-RELATED TRANSCRIPTIONAL REPRESSOR"/>
    <property type="match status" value="1"/>
</dbReference>
<sequence>MIAKPKRCTLNDIAELSGVSKTTVSMVLNGRADEFRIKDETRQKILDIARQNHYRANIYAKALQSQRTNTIGLVIPDFSNFGFAQTSRILEKLCRNHGLQLIISCSDEQPHLEAKAIENLLERQIDLLITTPIQQSKRHYPHLGTIPSIQLDRFIKDADVPYVITDDQSAVTQMVSQMIKKHQLHEFYYLGGLLQLTPSEARLQGFKCGLQQGGLTLHDGWIKHRDYHSESGYQMMTELLRDLGRLPQAVFVASYGLLVGVLRFLNEKNLLDQLSSRQLHLATFDDYELLNCLPFHINSIRQDHEQIANQLFASILKLLGKKPVENKIIPAELCWRDQ</sequence>
<dbReference type="PROSITE" id="PS00356">
    <property type="entry name" value="HTH_LACI_1"/>
    <property type="match status" value="1"/>
</dbReference>
<protein>
    <submittedName>
        <fullName evidence="6">Transcriptional regulator, LacI family</fullName>
    </submittedName>
</protein>
<dbReference type="Pfam" id="PF00356">
    <property type="entry name" value="LacI"/>
    <property type="match status" value="1"/>
</dbReference>
<dbReference type="EMBL" id="FWWV01000021">
    <property type="protein sequence ID" value="SMB85703.1"/>
    <property type="molecule type" value="Genomic_DNA"/>
</dbReference>
<dbReference type="InterPro" id="IPR010982">
    <property type="entry name" value="Lambda_DNA-bd_dom_sf"/>
</dbReference>
<proteinExistence type="predicted"/>
<dbReference type="Gene3D" id="3.40.50.2300">
    <property type="match status" value="2"/>
</dbReference>
<dbReference type="CDD" id="cd01392">
    <property type="entry name" value="HTH_LacI"/>
    <property type="match status" value="1"/>
</dbReference>
<keyword evidence="1" id="KW-0678">Repressor</keyword>
<dbReference type="GO" id="GO:0000976">
    <property type="term" value="F:transcription cis-regulatory region binding"/>
    <property type="evidence" value="ECO:0007669"/>
    <property type="project" value="TreeGrafter"/>
</dbReference>